<dbReference type="GO" id="GO:0008234">
    <property type="term" value="F:cysteine-type peptidase activity"/>
    <property type="evidence" value="ECO:0007669"/>
    <property type="project" value="UniProtKB-KW"/>
</dbReference>
<feature type="domain" description="NlpC/P60" evidence="7">
    <location>
        <begin position="272"/>
        <end position="387"/>
    </location>
</feature>
<reference evidence="8" key="1">
    <citation type="journal article" date="2014" name="Int. J. Syst. Evol. Microbiol.">
        <title>Complete genome sequence of Corynebacterium casei LMG S-19264T (=DSM 44701T), isolated from a smear-ripened cheese.</title>
        <authorList>
            <consortium name="US DOE Joint Genome Institute (JGI-PGF)"/>
            <person name="Walter F."/>
            <person name="Albersmeier A."/>
            <person name="Kalinowski J."/>
            <person name="Ruckert C."/>
        </authorList>
    </citation>
    <scope>NUCLEOTIDE SEQUENCE</scope>
    <source>
        <strain evidence="8">JCM 3131</strain>
    </source>
</reference>
<evidence type="ECO:0000256" key="5">
    <source>
        <dbReference type="SAM" id="Coils"/>
    </source>
</evidence>
<evidence type="ECO:0000256" key="3">
    <source>
        <dbReference type="ARBA" id="ARBA00022801"/>
    </source>
</evidence>
<keyword evidence="4" id="KW-0788">Thiol protease</keyword>
<evidence type="ECO:0000313" key="9">
    <source>
        <dbReference type="Proteomes" id="UP000620156"/>
    </source>
</evidence>
<dbReference type="PANTHER" id="PTHR47359">
    <property type="entry name" value="PEPTIDOGLYCAN DL-ENDOPEPTIDASE CWLO"/>
    <property type="match status" value="1"/>
</dbReference>
<accession>A0A918BAJ4</accession>
<evidence type="ECO:0000313" key="8">
    <source>
        <dbReference type="EMBL" id="GGQ39816.1"/>
    </source>
</evidence>
<dbReference type="Gene3D" id="3.90.1720.10">
    <property type="entry name" value="endopeptidase domain like (from Nostoc punctiforme)"/>
    <property type="match status" value="1"/>
</dbReference>
<proteinExistence type="inferred from homology"/>
<dbReference type="InterPro" id="IPR000064">
    <property type="entry name" value="NLP_P60_dom"/>
</dbReference>
<evidence type="ECO:0000256" key="2">
    <source>
        <dbReference type="ARBA" id="ARBA00022670"/>
    </source>
</evidence>
<keyword evidence="9" id="KW-1185">Reference proteome</keyword>
<evidence type="ECO:0000256" key="1">
    <source>
        <dbReference type="ARBA" id="ARBA00007074"/>
    </source>
</evidence>
<dbReference type="GO" id="GO:0006508">
    <property type="term" value="P:proteolysis"/>
    <property type="evidence" value="ECO:0007669"/>
    <property type="project" value="UniProtKB-KW"/>
</dbReference>
<dbReference type="PANTHER" id="PTHR47359:SF3">
    <property type="entry name" value="NLP_P60 DOMAIN-CONTAINING PROTEIN-RELATED"/>
    <property type="match status" value="1"/>
</dbReference>
<feature type="compositionally biased region" description="Low complexity" evidence="6">
    <location>
        <begin position="243"/>
        <end position="255"/>
    </location>
</feature>
<keyword evidence="3" id="KW-0378">Hydrolase</keyword>
<dbReference type="PROSITE" id="PS51935">
    <property type="entry name" value="NLPC_P60"/>
    <property type="match status" value="1"/>
</dbReference>
<evidence type="ECO:0000259" key="7">
    <source>
        <dbReference type="PROSITE" id="PS51935"/>
    </source>
</evidence>
<sequence length="387" mass="41073">MAAHRRPRKHSPKQPLSDTTIRTAATLALAGAATATGFGGTGHADPELTPEQAKTRVAELYREAEAATETYNGAKERADTAQRRLDDLRDEAARRTELLDATQEKLGSLATAQYRGGGLDPAWQLALSDDPDRYLAGTALAERLGARQAADVTGVRKALRELEQVRDAAHTELATLRSQQAELRRSKETITEKLGAARRLLASSADSPLSQRTRPSRRTQRAGTNGTPDGTPDETSNGTTNGSEPLLPSSASSSPRNLGPVSAASSAARAPDSRAAAAITYAYSKLGSPYVWGATGPDAFDCSGLVQAAYRWAGVSLPRTTYAQIDVGRRVPRSRLLPGDLVFFYSGVSHVGIYVGSGRMIHAPHPSAPVRVAPIDEMPFAGAARVV</sequence>
<protein>
    <recommendedName>
        <fullName evidence="7">NlpC/P60 domain-containing protein</fullName>
    </recommendedName>
</protein>
<dbReference type="EMBL" id="BMQK01000001">
    <property type="protein sequence ID" value="GGQ39816.1"/>
    <property type="molecule type" value="Genomic_DNA"/>
</dbReference>
<dbReference type="SUPFAM" id="SSF54001">
    <property type="entry name" value="Cysteine proteinases"/>
    <property type="match status" value="1"/>
</dbReference>
<keyword evidence="2" id="KW-0645">Protease</keyword>
<dbReference type="InterPro" id="IPR038765">
    <property type="entry name" value="Papain-like_cys_pep_sf"/>
</dbReference>
<feature type="coiled-coil region" evidence="5">
    <location>
        <begin position="57"/>
        <end position="105"/>
    </location>
</feature>
<keyword evidence="5" id="KW-0175">Coiled coil</keyword>
<dbReference type="Pfam" id="PF00877">
    <property type="entry name" value="NLPC_P60"/>
    <property type="match status" value="1"/>
</dbReference>
<dbReference type="RefSeq" id="WP_189214860.1">
    <property type="nucleotide sequence ID" value="NZ_BMQK01000001.1"/>
</dbReference>
<dbReference type="AlphaFoldDB" id="A0A918BAJ4"/>
<reference evidence="8" key="2">
    <citation type="submission" date="2020-09" db="EMBL/GenBank/DDBJ databases">
        <authorList>
            <person name="Sun Q."/>
            <person name="Ohkuma M."/>
        </authorList>
    </citation>
    <scope>NUCLEOTIDE SEQUENCE</scope>
    <source>
        <strain evidence="8">JCM 3131</strain>
    </source>
</reference>
<dbReference type="Proteomes" id="UP000620156">
    <property type="component" value="Unassembled WGS sequence"/>
</dbReference>
<evidence type="ECO:0000256" key="6">
    <source>
        <dbReference type="SAM" id="MobiDB-lite"/>
    </source>
</evidence>
<comment type="similarity">
    <text evidence="1">Belongs to the peptidase C40 family.</text>
</comment>
<feature type="compositionally biased region" description="Low complexity" evidence="6">
    <location>
        <begin position="198"/>
        <end position="213"/>
    </location>
</feature>
<gene>
    <name evidence="8" type="ORF">GCM10010145_04450</name>
</gene>
<comment type="caution">
    <text evidence="8">The sequence shown here is derived from an EMBL/GenBank/DDBJ whole genome shotgun (WGS) entry which is preliminary data.</text>
</comment>
<feature type="region of interest" description="Disordered" evidence="6">
    <location>
        <begin position="198"/>
        <end position="269"/>
    </location>
</feature>
<feature type="compositionally biased region" description="Polar residues" evidence="6">
    <location>
        <begin position="222"/>
        <end position="242"/>
    </location>
</feature>
<evidence type="ECO:0000256" key="4">
    <source>
        <dbReference type="ARBA" id="ARBA00022807"/>
    </source>
</evidence>
<feature type="coiled-coil region" evidence="5">
    <location>
        <begin position="159"/>
        <end position="193"/>
    </location>
</feature>
<name>A0A918BAJ4_9ACTN</name>
<organism evidence="8 9">
    <name type="scientific">Streptomyces ruber</name>
    <dbReference type="NCBI Taxonomy" id="83378"/>
    <lineage>
        <taxon>Bacteria</taxon>
        <taxon>Bacillati</taxon>
        <taxon>Actinomycetota</taxon>
        <taxon>Actinomycetes</taxon>
        <taxon>Kitasatosporales</taxon>
        <taxon>Streptomycetaceae</taxon>
        <taxon>Streptomyces</taxon>
    </lineage>
</organism>
<dbReference type="InterPro" id="IPR051794">
    <property type="entry name" value="PG_Endopeptidase_C40"/>
</dbReference>